<reference evidence="3 4" key="1">
    <citation type="journal article" date="2019" name="ACS Chem. Biol.">
        <title>Identification and Mobilization of a Cryptic Antibiotic Biosynthesis Gene Locus from a Human-Pathogenic Nocardia Isolate.</title>
        <authorList>
            <person name="Herisse M."/>
            <person name="Ishida K."/>
            <person name="Porter J.L."/>
            <person name="Howden B."/>
            <person name="Hertweck C."/>
            <person name="Stinear T.P."/>
            <person name="Pidot S.J."/>
        </authorList>
    </citation>
    <scope>NUCLEOTIDE SEQUENCE [LARGE SCALE GENOMIC DNA]</scope>
    <source>
        <strain evidence="3 4">AUSMDU00012715</strain>
    </source>
</reference>
<feature type="region of interest" description="Disordered" evidence="1">
    <location>
        <begin position="11"/>
        <end position="42"/>
    </location>
</feature>
<dbReference type="Proteomes" id="UP000500953">
    <property type="component" value="Chromosome"/>
</dbReference>
<evidence type="ECO:0000256" key="1">
    <source>
        <dbReference type="SAM" id="MobiDB-lite"/>
    </source>
</evidence>
<dbReference type="RefSeq" id="WP_342760983.1">
    <property type="nucleotide sequence ID" value="NZ_CP046173.1"/>
</dbReference>
<organism evidence="3 4">
    <name type="scientific">Nocardia terpenica</name>
    <dbReference type="NCBI Taxonomy" id="455432"/>
    <lineage>
        <taxon>Bacteria</taxon>
        <taxon>Bacillati</taxon>
        <taxon>Actinomycetota</taxon>
        <taxon>Actinomycetes</taxon>
        <taxon>Mycobacteriales</taxon>
        <taxon>Nocardiaceae</taxon>
        <taxon>Nocardia</taxon>
    </lineage>
</organism>
<name>A0A6G9YZ80_9NOCA</name>
<dbReference type="EMBL" id="CP046173">
    <property type="protein sequence ID" value="QIS18480.1"/>
    <property type="molecule type" value="Genomic_DNA"/>
</dbReference>
<evidence type="ECO:0000259" key="2">
    <source>
        <dbReference type="Pfam" id="PF04480"/>
    </source>
</evidence>
<protein>
    <submittedName>
        <fullName evidence="3">DUF559 domain-containing protein</fullName>
    </submittedName>
</protein>
<dbReference type="SUPFAM" id="SSF52980">
    <property type="entry name" value="Restriction endonuclease-like"/>
    <property type="match status" value="1"/>
</dbReference>
<dbReference type="Gene3D" id="3.40.960.10">
    <property type="entry name" value="VSR Endonuclease"/>
    <property type="match status" value="1"/>
</dbReference>
<dbReference type="InterPro" id="IPR007569">
    <property type="entry name" value="DUF559"/>
</dbReference>
<evidence type="ECO:0000313" key="3">
    <source>
        <dbReference type="EMBL" id="QIS18480.1"/>
    </source>
</evidence>
<evidence type="ECO:0000313" key="4">
    <source>
        <dbReference type="Proteomes" id="UP000500953"/>
    </source>
</evidence>
<dbReference type="AlphaFoldDB" id="A0A6G9YZ80"/>
<feature type="compositionally biased region" description="Basic and acidic residues" evidence="1">
    <location>
        <begin position="21"/>
        <end position="36"/>
    </location>
</feature>
<accession>A0A6G9YZ80</accession>
<dbReference type="Pfam" id="PF04480">
    <property type="entry name" value="DUF559"/>
    <property type="match status" value="1"/>
</dbReference>
<sequence length="115" mass="12950">MPIERRLSLALIEAQTPRSTDTARPRPIRLGDRESTDSAPRPATITDFAWPEHKVAVFCDDWQHHHTPEQQAEDKAKRDAMRAGGWKVLSFWGGQIVRDVDSCVAMVTQALTAEN</sequence>
<proteinExistence type="predicted"/>
<feature type="domain" description="DUF559" evidence="2">
    <location>
        <begin position="44"/>
        <end position="111"/>
    </location>
</feature>
<gene>
    <name evidence="3" type="ORF">F6W96_09470</name>
</gene>
<dbReference type="InterPro" id="IPR011335">
    <property type="entry name" value="Restrct_endonuc-II-like"/>
</dbReference>